<evidence type="ECO:0000313" key="2">
    <source>
        <dbReference type="Proteomes" id="UP000032142"/>
    </source>
</evidence>
<evidence type="ECO:0000313" key="1">
    <source>
        <dbReference type="EMBL" id="KHG08082.1"/>
    </source>
</evidence>
<comment type="caution">
    <text evidence="1">The sequence shown here is derived from an EMBL/GenBank/DDBJ whole genome shotgun (WGS) entry which is preliminary data.</text>
</comment>
<protein>
    <submittedName>
        <fullName evidence="1">Uncharacterized protein</fullName>
    </submittedName>
</protein>
<accession>A0A0B0N5W4</accession>
<organism evidence="1 2">
    <name type="scientific">Gossypium arboreum</name>
    <name type="common">Tree cotton</name>
    <name type="synonym">Gossypium nanking</name>
    <dbReference type="NCBI Taxonomy" id="29729"/>
    <lineage>
        <taxon>Eukaryota</taxon>
        <taxon>Viridiplantae</taxon>
        <taxon>Streptophyta</taxon>
        <taxon>Embryophyta</taxon>
        <taxon>Tracheophyta</taxon>
        <taxon>Spermatophyta</taxon>
        <taxon>Magnoliopsida</taxon>
        <taxon>eudicotyledons</taxon>
        <taxon>Gunneridae</taxon>
        <taxon>Pentapetalae</taxon>
        <taxon>rosids</taxon>
        <taxon>malvids</taxon>
        <taxon>Malvales</taxon>
        <taxon>Malvaceae</taxon>
        <taxon>Malvoideae</taxon>
        <taxon>Gossypium</taxon>
    </lineage>
</organism>
<proteinExistence type="predicted"/>
<keyword evidence="2" id="KW-1185">Reference proteome</keyword>
<dbReference type="EMBL" id="JRRC01488472">
    <property type="protein sequence ID" value="KHG08082.1"/>
    <property type="molecule type" value="Genomic_DNA"/>
</dbReference>
<dbReference type="AlphaFoldDB" id="A0A0B0N5W4"/>
<dbReference type="Proteomes" id="UP000032142">
    <property type="component" value="Unassembled WGS sequence"/>
</dbReference>
<sequence>MSLGLLFRLRSCMCCGLTAACMAYRYINS</sequence>
<name>A0A0B0N5W4_GOSAR</name>
<gene>
    <name evidence="1" type="ORF">F383_34754</name>
</gene>
<reference evidence="2" key="1">
    <citation type="submission" date="2014-09" db="EMBL/GenBank/DDBJ databases">
        <authorList>
            <person name="Mudge J."/>
            <person name="Ramaraj T."/>
            <person name="Lindquist I.E."/>
            <person name="Bharti A.K."/>
            <person name="Sundararajan A."/>
            <person name="Cameron C.T."/>
            <person name="Woodward J.E."/>
            <person name="May G.D."/>
            <person name="Brubaker C."/>
            <person name="Broadhvest J."/>
            <person name="Wilkins T.A."/>
        </authorList>
    </citation>
    <scope>NUCLEOTIDE SEQUENCE</scope>
    <source>
        <strain evidence="2">cv. AKA8401</strain>
    </source>
</reference>